<comment type="caution">
    <text evidence="7">The sequence shown here is derived from an EMBL/GenBank/DDBJ whole genome shotgun (WGS) entry which is preliminary data.</text>
</comment>
<evidence type="ECO:0000256" key="4">
    <source>
        <dbReference type="ARBA" id="ARBA00032089"/>
    </source>
</evidence>
<dbReference type="Proteomes" id="UP000295632">
    <property type="component" value="Unassembled WGS sequence"/>
</dbReference>
<keyword evidence="3 5" id="KW-0133">Cell shape</keyword>
<evidence type="ECO:0000256" key="1">
    <source>
        <dbReference type="ARBA" id="ARBA00009369"/>
    </source>
</evidence>
<keyword evidence="8" id="KW-1185">Reference proteome</keyword>
<dbReference type="InterPro" id="IPR042175">
    <property type="entry name" value="Cell/Rod_MreC_2"/>
</dbReference>
<sequence length="290" mass="31977">MPPFLLNKRLIILLVCIIVLVALVGLSLNDRRNLSWPEVFVKDVVGWTQYVVQSPLTGIGQVVDNIQDLRNTYEENKLLKSRMDEFSALAVKAAAFEKENQELRSLLDKEESLSNYSAIQAEVIGRNPDRWHELITINRGSQNGVEENMAVMTAQGVIGQIRHVEAFTSTVQLLSSTEPSNVISAVVQGNENVFGLIEGFDEDQDMLRFAKITTDRTIEKGATVITSGLGGNFPKGLVIGEVTDVVPDEYGLTQTAFVKPATDFYDISHVMVINPEINPVSPDEVTGEEG</sequence>
<dbReference type="RefSeq" id="WP_133581011.1">
    <property type="nucleotide sequence ID" value="NZ_SNYJ01000011.1"/>
</dbReference>
<dbReference type="Gene3D" id="1.20.5.490">
    <property type="entry name" value="Single helix bin"/>
    <property type="match status" value="1"/>
</dbReference>
<dbReference type="PIRSF" id="PIRSF038471">
    <property type="entry name" value="MreC"/>
    <property type="match status" value="1"/>
</dbReference>
<dbReference type="EMBL" id="SNYJ01000011">
    <property type="protein sequence ID" value="TDQ37961.1"/>
    <property type="molecule type" value="Genomic_DNA"/>
</dbReference>
<dbReference type="OrthoDB" id="9792313at2"/>
<evidence type="ECO:0000313" key="7">
    <source>
        <dbReference type="EMBL" id="TDQ37961.1"/>
    </source>
</evidence>
<comment type="similarity">
    <text evidence="1 5">Belongs to the MreC family.</text>
</comment>
<evidence type="ECO:0000259" key="6">
    <source>
        <dbReference type="Pfam" id="PF04085"/>
    </source>
</evidence>
<reference evidence="7 8" key="1">
    <citation type="submission" date="2019-03" db="EMBL/GenBank/DDBJ databases">
        <title>Genomic Encyclopedia of Type Strains, Phase IV (KMG-IV): sequencing the most valuable type-strain genomes for metagenomic binning, comparative biology and taxonomic classification.</title>
        <authorList>
            <person name="Goeker M."/>
        </authorList>
    </citation>
    <scope>NUCLEOTIDE SEQUENCE [LARGE SCALE GENOMIC DNA]</scope>
    <source>
        <strain evidence="7 8">DSM 28697</strain>
    </source>
</reference>
<dbReference type="InterPro" id="IPR007221">
    <property type="entry name" value="MreC"/>
</dbReference>
<dbReference type="GO" id="GO:0008360">
    <property type="term" value="P:regulation of cell shape"/>
    <property type="evidence" value="ECO:0007669"/>
    <property type="project" value="UniProtKB-KW"/>
</dbReference>
<evidence type="ECO:0000256" key="2">
    <source>
        <dbReference type="ARBA" id="ARBA00013855"/>
    </source>
</evidence>
<organism evidence="7 8">
    <name type="scientific">Aureibacillus halotolerans</name>
    <dbReference type="NCBI Taxonomy" id="1508390"/>
    <lineage>
        <taxon>Bacteria</taxon>
        <taxon>Bacillati</taxon>
        <taxon>Bacillota</taxon>
        <taxon>Bacilli</taxon>
        <taxon>Bacillales</taxon>
        <taxon>Bacillaceae</taxon>
        <taxon>Aureibacillus</taxon>
    </lineage>
</organism>
<dbReference type="InterPro" id="IPR055342">
    <property type="entry name" value="MreC_beta-barrel_core"/>
</dbReference>
<dbReference type="GO" id="GO:0005886">
    <property type="term" value="C:plasma membrane"/>
    <property type="evidence" value="ECO:0007669"/>
    <property type="project" value="TreeGrafter"/>
</dbReference>
<evidence type="ECO:0000256" key="5">
    <source>
        <dbReference type="PIRNR" id="PIRNR038471"/>
    </source>
</evidence>
<dbReference type="Gene3D" id="2.40.10.340">
    <property type="entry name" value="Rod shape-determining protein MreC, domain 1"/>
    <property type="match status" value="1"/>
</dbReference>
<evidence type="ECO:0000313" key="8">
    <source>
        <dbReference type="Proteomes" id="UP000295632"/>
    </source>
</evidence>
<dbReference type="PANTHER" id="PTHR34138:SF1">
    <property type="entry name" value="CELL SHAPE-DETERMINING PROTEIN MREC"/>
    <property type="match status" value="1"/>
</dbReference>
<proteinExistence type="inferred from homology"/>
<gene>
    <name evidence="7" type="ORF">EV213_11140</name>
</gene>
<dbReference type="PANTHER" id="PTHR34138">
    <property type="entry name" value="CELL SHAPE-DETERMINING PROTEIN MREC"/>
    <property type="match status" value="1"/>
</dbReference>
<dbReference type="Pfam" id="PF04085">
    <property type="entry name" value="MreC"/>
    <property type="match status" value="1"/>
</dbReference>
<comment type="function">
    <text evidence="5">Involved in formation and maintenance of cell shape.</text>
</comment>
<dbReference type="AlphaFoldDB" id="A0A4R6TWU5"/>
<name>A0A4R6TWU5_9BACI</name>
<accession>A0A4R6TWU5</accession>
<dbReference type="InterPro" id="IPR042177">
    <property type="entry name" value="Cell/Rod_1"/>
</dbReference>
<protein>
    <recommendedName>
        <fullName evidence="2 5">Cell shape-determining protein MreC</fullName>
    </recommendedName>
    <alternativeName>
        <fullName evidence="4 5">Cell shape protein MreC</fullName>
    </alternativeName>
</protein>
<feature type="domain" description="Rod shape-determining protein MreC beta-barrel core" evidence="6">
    <location>
        <begin position="123"/>
        <end position="273"/>
    </location>
</feature>
<evidence type="ECO:0000256" key="3">
    <source>
        <dbReference type="ARBA" id="ARBA00022960"/>
    </source>
</evidence>
<dbReference type="Gene3D" id="2.40.10.350">
    <property type="entry name" value="Rod shape-determining protein MreC, domain 2"/>
    <property type="match status" value="1"/>
</dbReference>
<dbReference type="NCBIfam" id="TIGR00219">
    <property type="entry name" value="mreC"/>
    <property type="match status" value="1"/>
</dbReference>